<dbReference type="Pfam" id="PF07331">
    <property type="entry name" value="TctB"/>
    <property type="match status" value="1"/>
</dbReference>
<keyword evidence="2" id="KW-0812">Transmembrane</keyword>
<comment type="caution">
    <text evidence="4">The sequence shown here is derived from an EMBL/GenBank/DDBJ whole genome shotgun (WGS) entry which is preliminary data.</text>
</comment>
<gene>
    <name evidence="4" type="ORF">JF625_00865</name>
</gene>
<feature type="transmembrane region" description="Helical" evidence="2">
    <location>
        <begin position="136"/>
        <end position="154"/>
    </location>
</feature>
<reference evidence="4" key="1">
    <citation type="submission" date="2020-06" db="EMBL/GenBank/DDBJ databases">
        <title>Stable isotope informed genome-resolved metagenomics uncovers potential trophic interactions in rhizosphere soil.</title>
        <authorList>
            <person name="Starr E.P."/>
            <person name="Shi S."/>
            <person name="Blazewicz S.J."/>
            <person name="Koch B.J."/>
            <person name="Probst A.J."/>
            <person name="Hungate B.A."/>
            <person name="Pett-Ridge J."/>
            <person name="Firestone M.K."/>
            <person name="Banfield J.F."/>
        </authorList>
    </citation>
    <scope>NUCLEOTIDE SEQUENCE</scope>
    <source>
        <strain evidence="4">YM_69_17</strain>
    </source>
</reference>
<feature type="transmembrane region" description="Helical" evidence="2">
    <location>
        <begin position="62"/>
        <end position="82"/>
    </location>
</feature>
<protein>
    <submittedName>
        <fullName evidence="4">Tripartite tricarboxylate transporter TctB family protein</fullName>
    </submittedName>
</protein>
<evidence type="ECO:0000313" key="4">
    <source>
        <dbReference type="EMBL" id="MBW8723694.1"/>
    </source>
</evidence>
<dbReference type="AlphaFoldDB" id="A0A952FJX5"/>
<dbReference type="InterPro" id="IPR009936">
    <property type="entry name" value="DUF1468"/>
</dbReference>
<accession>A0A952FJX5</accession>
<evidence type="ECO:0000256" key="1">
    <source>
        <dbReference type="SAM" id="MobiDB-lite"/>
    </source>
</evidence>
<evidence type="ECO:0000259" key="3">
    <source>
        <dbReference type="Pfam" id="PF07331"/>
    </source>
</evidence>
<feature type="transmembrane region" description="Helical" evidence="2">
    <location>
        <begin position="97"/>
        <end position="124"/>
    </location>
</feature>
<dbReference type="EMBL" id="JAEKLZ010000032">
    <property type="protein sequence ID" value="MBW8723694.1"/>
    <property type="molecule type" value="Genomic_DNA"/>
</dbReference>
<keyword evidence="2" id="KW-1133">Transmembrane helix</keyword>
<sequence length="172" mass="18290">MSAAPEHTAPKQPVQEREGGRRPDWPVLGIAAALAVAAAVLFWDASLLNVKGFAARFGPAIFPRLIGGLLLIMAVWTAVAAWRGDPPAREKDNLPPIIWIVGGLAAQMLLLNTAGFSIATGLLFAATVRAFGRGPLWQTIPIGVVFAFVVWFIFSKGLDLTLPAGPLEKLLS</sequence>
<evidence type="ECO:0000313" key="5">
    <source>
        <dbReference type="Proteomes" id="UP000700706"/>
    </source>
</evidence>
<proteinExistence type="predicted"/>
<dbReference type="Proteomes" id="UP000700706">
    <property type="component" value="Unassembled WGS sequence"/>
</dbReference>
<feature type="transmembrane region" description="Helical" evidence="2">
    <location>
        <begin position="27"/>
        <end position="50"/>
    </location>
</feature>
<organism evidence="4 5">
    <name type="scientific">Inquilinus limosus</name>
    <dbReference type="NCBI Taxonomy" id="171674"/>
    <lineage>
        <taxon>Bacteria</taxon>
        <taxon>Pseudomonadati</taxon>
        <taxon>Pseudomonadota</taxon>
        <taxon>Alphaproteobacteria</taxon>
        <taxon>Rhodospirillales</taxon>
        <taxon>Rhodospirillaceae</taxon>
        <taxon>Inquilinus</taxon>
    </lineage>
</organism>
<evidence type="ECO:0000256" key="2">
    <source>
        <dbReference type="SAM" id="Phobius"/>
    </source>
</evidence>
<keyword evidence="2" id="KW-0472">Membrane</keyword>
<feature type="domain" description="DUF1468" evidence="3">
    <location>
        <begin position="30"/>
        <end position="163"/>
    </location>
</feature>
<name>A0A952FJX5_9PROT</name>
<feature type="region of interest" description="Disordered" evidence="1">
    <location>
        <begin position="1"/>
        <end position="21"/>
    </location>
</feature>